<gene>
    <name evidence="1" type="ORF">SNEC2469_LOCUS10072</name>
</gene>
<dbReference type="Proteomes" id="UP000601435">
    <property type="component" value="Unassembled WGS sequence"/>
</dbReference>
<dbReference type="EMBL" id="CAJNJA010016076">
    <property type="protein sequence ID" value="CAE7373891.1"/>
    <property type="molecule type" value="Genomic_DNA"/>
</dbReference>
<sequence>MAVGEDCALPKRRLGTVQAVLVDFDATLTVREEIPAWRLFPEKGGFDREVDASEAKSASGAWRRCSAGSTRPMLNFTWFHGPTVMLSSVRFLSLAC</sequence>
<proteinExistence type="predicted"/>
<dbReference type="OrthoDB" id="2865258at2759"/>
<keyword evidence="2" id="KW-1185">Reference proteome</keyword>
<reference evidence="1" key="1">
    <citation type="submission" date="2021-02" db="EMBL/GenBank/DDBJ databases">
        <authorList>
            <person name="Dougan E. K."/>
            <person name="Rhodes N."/>
            <person name="Thang M."/>
            <person name="Chan C."/>
        </authorList>
    </citation>
    <scope>NUCLEOTIDE SEQUENCE</scope>
</reference>
<organism evidence="1 2">
    <name type="scientific">Symbiodinium necroappetens</name>
    <dbReference type="NCBI Taxonomy" id="1628268"/>
    <lineage>
        <taxon>Eukaryota</taxon>
        <taxon>Sar</taxon>
        <taxon>Alveolata</taxon>
        <taxon>Dinophyceae</taxon>
        <taxon>Suessiales</taxon>
        <taxon>Symbiodiniaceae</taxon>
        <taxon>Symbiodinium</taxon>
    </lineage>
</organism>
<name>A0A812QHN3_9DINO</name>
<evidence type="ECO:0000313" key="2">
    <source>
        <dbReference type="Proteomes" id="UP000601435"/>
    </source>
</evidence>
<comment type="caution">
    <text evidence="1">The sequence shown here is derived from an EMBL/GenBank/DDBJ whole genome shotgun (WGS) entry which is preliminary data.</text>
</comment>
<dbReference type="AlphaFoldDB" id="A0A812QHN3"/>
<evidence type="ECO:0000313" key="1">
    <source>
        <dbReference type="EMBL" id="CAE7373891.1"/>
    </source>
</evidence>
<accession>A0A812QHN3</accession>
<protein>
    <submittedName>
        <fullName evidence="1">Uncharacterized protein</fullName>
    </submittedName>
</protein>